<dbReference type="Proteomes" id="UP001218188">
    <property type="component" value="Unassembled WGS sequence"/>
</dbReference>
<feature type="region of interest" description="Disordered" evidence="1">
    <location>
        <begin position="69"/>
        <end position="201"/>
    </location>
</feature>
<evidence type="ECO:0000259" key="2">
    <source>
        <dbReference type="PROSITE" id="PS51925"/>
    </source>
</evidence>
<dbReference type="InterPro" id="IPR036885">
    <property type="entry name" value="SWIB_MDM2_dom_sf"/>
</dbReference>
<dbReference type="Gene3D" id="1.10.245.10">
    <property type="entry name" value="SWIB/MDM2 domain"/>
    <property type="match status" value="1"/>
</dbReference>
<reference evidence="3" key="1">
    <citation type="submission" date="2023-03" db="EMBL/GenBank/DDBJ databases">
        <title>Massive genome expansion in bonnet fungi (Mycena s.s.) driven by repeated elements and novel gene families across ecological guilds.</title>
        <authorList>
            <consortium name="Lawrence Berkeley National Laboratory"/>
            <person name="Harder C.B."/>
            <person name="Miyauchi S."/>
            <person name="Viragh M."/>
            <person name="Kuo A."/>
            <person name="Thoen E."/>
            <person name="Andreopoulos B."/>
            <person name="Lu D."/>
            <person name="Skrede I."/>
            <person name="Drula E."/>
            <person name="Henrissat B."/>
            <person name="Morin E."/>
            <person name="Kohler A."/>
            <person name="Barry K."/>
            <person name="LaButti K."/>
            <person name="Morin E."/>
            <person name="Salamov A."/>
            <person name="Lipzen A."/>
            <person name="Mereny Z."/>
            <person name="Hegedus B."/>
            <person name="Baldrian P."/>
            <person name="Stursova M."/>
            <person name="Weitz H."/>
            <person name="Taylor A."/>
            <person name="Grigoriev I.V."/>
            <person name="Nagy L.G."/>
            <person name="Martin F."/>
            <person name="Kauserud H."/>
        </authorList>
    </citation>
    <scope>NUCLEOTIDE SEQUENCE</scope>
    <source>
        <strain evidence="3">CBHHK200</strain>
    </source>
</reference>
<dbReference type="EMBL" id="JARJCM010000028">
    <property type="protein sequence ID" value="KAJ7039071.1"/>
    <property type="molecule type" value="Genomic_DNA"/>
</dbReference>
<evidence type="ECO:0000313" key="3">
    <source>
        <dbReference type="EMBL" id="KAJ7039071.1"/>
    </source>
</evidence>
<proteinExistence type="predicted"/>
<dbReference type="InterPro" id="IPR003121">
    <property type="entry name" value="SWIB_MDM2_domain"/>
</dbReference>
<accession>A0AAD6T588</accession>
<name>A0AAD6T588_9AGAR</name>
<dbReference type="SUPFAM" id="SSF47592">
    <property type="entry name" value="SWIB/MDM2 domain"/>
    <property type="match status" value="1"/>
</dbReference>
<protein>
    <recommendedName>
        <fullName evidence="2">DM2 domain-containing protein</fullName>
    </recommendedName>
</protein>
<feature type="domain" description="DM2" evidence="2">
    <location>
        <begin position="202"/>
        <end position="279"/>
    </location>
</feature>
<dbReference type="PANTHER" id="PTHR13844">
    <property type="entry name" value="SWI/SNF-RELATED MATRIX-ASSOCIATED ACTIN-DEPENDENT REGULATOR OF CHROMATIN SUBFAMILY D"/>
    <property type="match status" value="1"/>
</dbReference>
<dbReference type="PROSITE" id="PS51925">
    <property type="entry name" value="SWIB_MDM2"/>
    <property type="match status" value="1"/>
</dbReference>
<keyword evidence="4" id="KW-1185">Reference proteome</keyword>
<sequence>MTAVFNFDALEPFIEEILSAPGTDLATISAKRVRKSLQHIDPSLTTAFLKQHREAVDVVIARVFEKVQGPGSQDSEGDEPISSKRRQTPDDDGYPVPKEEDATDIDDTPPPAKKAKKAAVQRELTDAELARQLSSEINGRTRRTTSKPKAAFSNGSPKKRKSKSAKSAETVVDTDDESDTGDGKRPTGKKRSSGEGGGARGGFAKPYLLSEPLAAVLGVEALSRPQVVKQLWVYIKSNELQNPDNKREIMCDSALRPVFNVDKIDMFKMNKVLGQHLHEME</sequence>
<gene>
    <name evidence="3" type="ORF">C8F04DRAFT_1033737</name>
</gene>
<evidence type="ECO:0000313" key="4">
    <source>
        <dbReference type="Proteomes" id="UP001218188"/>
    </source>
</evidence>
<dbReference type="InterPro" id="IPR019835">
    <property type="entry name" value="SWIB_domain"/>
</dbReference>
<dbReference type="Pfam" id="PF02201">
    <property type="entry name" value="SWIB"/>
    <property type="match status" value="1"/>
</dbReference>
<dbReference type="CDD" id="cd10567">
    <property type="entry name" value="SWIB-MDM2_like"/>
    <property type="match status" value="1"/>
</dbReference>
<comment type="caution">
    <text evidence="3">The sequence shown here is derived from an EMBL/GenBank/DDBJ whole genome shotgun (WGS) entry which is preliminary data.</text>
</comment>
<dbReference type="SMART" id="SM00151">
    <property type="entry name" value="SWIB"/>
    <property type="match status" value="1"/>
</dbReference>
<organism evidence="3 4">
    <name type="scientific">Mycena alexandri</name>
    <dbReference type="NCBI Taxonomy" id="1745969"/>
    <lineage>
        <taxon>Eukaryota</taxon>
        <taxon>Fungi</taxon>
        <taxon>Dikarya</taxon>
        <taxon>Basidiomycota</taxon>
        <taxon>Agaricomycotina</taxon>
        <taxon>Agaricomycetes</taxon>
        <taxon>Agaricomycetidae</taxon>
        <taxon>Agaricales</taxon>
        <taxon>Marasmiineae</taxon>
        <taxon>Mycenaceae</taxon>
        <taxon>Mycena</taxon>
    </lineage>
</organism>
<evidence type="ECO:0000256" key="1">
    <source>
        <dbReference type="SAM" id="MobiDB-lite"/>
    </source>
</evidence>
<dbReference type="AlphaFoldDB" id="A0AAD6T588"/>